<dbReference type="Gene3D" id="1.10.760.10">
    <property type="entry name" value="Cytochrome c-like domain"/>
    <property type="match status" value="1"/>
</dbReference>
<dbReference type="GO" id="GO:0046872">
    <property type="term" value="F:metal ion binding"/>
    <property type="evidence" value="ECO:0007669"/>
    <property type="project" value="UniProtKB-KW"/>
</dbReference>
<dbReference type="PROSITE" id="PS51007">
    <property type="entry name" value="CYTC"/>
    <property type="match status" value="1"/>
</dbReference>
<dbReference type="AlphaFoldDB" id="A0A382HU25"/>
<dbReference type="GO" id="GO:0009055">
    <property type="term" value="F:electron transfer activity"/>
    <property type="evidence" value="ECO:0007669"/>
    <property type="project" value="InterPro"/>
</dbReference>
<sequence length="167" mass="17966">MFEVGRMKIVGLIRVLGYLALCFAFFSSLDAVPFSISGALAGAGPDAVKAEVEAGPEAVKEKKKKIKGPPPLVHTEFYGLCATCHKPDGRGGRSYGGYAANLHETELELEGLIYFMKYGRPDMGMPSFDGVIGDRVMNAIANYIIDHFKGKPLAEGLEAHSRGAIDE</sequence>
<reference evidence="5" key="1">
    <citation type="submission" date="2018-05" db="EMBL/GenBank/DDBJ databases">
        <authorList>
            <person name="Lanie J.A."/>
            <person name="Ng W.-L."/>
            <person name="Kazmierczak K.M."/>
            <person name="Andrzejewski T.M."/>
            <person name="Davidsen T.M."/>
            <person name="Wayne K.J."/>
            <person name="Tettelin H."/>
            <person name="Glass J.I."/>
            <person name="Rusch D."/>
            <person name="Podicherti R."/>
            <person name="Tsui H.-C.T."/>
            <person name="Winkler M.E."/>
        </authorList>
    </citation>
    <scope>NUCLEOTIDE SEQUENCE</scope>
</reference>
<organism evidence="5">
    <name type="scientific">marine metagenome</name>
    <dbReference type="NCBI Taxonomy" id="408172"/>
    <lineage>
        <taxon>unclassified sequences</taxon>
        <taxon>metagenomes</taxon>
        <taxon>ecological metagenomes</taxon>
    </lineage>
</organism>
<protein>
    <recommendedName>
        <fullName evidence="4">Cytochrome c domain-containing protein</fullName>
    </recommendedName>
</protein>
<dbReference type="SUPFAM" id="SSF46626">
    <property type="entry name" value="Cytochrome c"/>
    <property type="match status" value="1"/>
</dbReference>
<evidence type="ECO:0000313" key="5">
    <source>
        <dbReference type="EMBL" id="SVB90679.1"/>
    </source>
</evidence>
<accession>A0A382HU25</accession>
<dbReference type="InterPro" id="IPR009056">
    <property type="entry name" value="Cyt_c-like_dom"/>
</dbReference>
<evidence type="ECO:0000256" key="3">
    <source>
        <dbReference type="ARBA" id="ARBA00023004"/>
    </source>
</evidence>
<proteinExistence type="predicted"/>
<name>A0A382HU25_9ZZZZ</name>
<evidence type="ECO:0000256" key="2">
    <source>
        <dbReference type="ARBA" id="ARBA00022723"/>
    </source>
</evidence>
<dbReference type="GO" id="GO:0020037">
    <property type="term" value="F:heme binding"/>
    <property type="evidence" value="ECO:0007669"/>
    <property type="project" value="InterPro"/>
</dbReference>
<keyword evidence="3" id="KW-0408">Iron</keyword>
<evidence type="ECO:0000259" key="4">
    <source>
        <dbReference type="PROSITE" id="PS51007"/>
    </source>
</evidence>
<keyword evidence="1" id="KW-0349">Heme</keyword>
<evidence type="ECO:0000256" key="1">
    <source>
        <dbReference type="ARBA" id="ARBA00022617"/>
    </source>
</evidence>
<keyword evidence="2" id="KW-0479">Metal-binding</keyword>
<dbReference type="InterPro" id="IPR036909">
    <property type="entry name" value="Cyt_c-like_dom_sf"/>
</dbReference>
<gene>
    <name evidence="5" type="ORF">METZ01_LOCUS243533</name>
</gene>
<feature type="domain" description="Cytochrome c" evidence="4">
    <location>
        <begin position="50"/>
        <end position="148"/>
    </location>
</feature>
<dbReference type="EMBL" id="UINC01063245">
    <property type="protein sequence ID" value="SVB90679.1"/>
    <property type="molecule type" value="Genomic_DNA"/>
</dbReference>
<dbReference type="Pfam" id="PF13442">
    <property type="entry name" value="Cytochrome_CBB3"/>
    <property type="match status" value="1"/>
</dbReference>